<evidence type="ECO:0000313" key="2">
    <source>
        <dbReference type="EMBL" id="EQD27326.1"/>
    </source>
</evidence>
<feature type="non-terminal residue" evidence="2">
    <location>
        <position position="1"/>
    </location>
</feature>
<dbReference type="AlphaFoldDB" id="T0XWY7"/>
<organism evidence="2">
    <name type="scientific">mine drainage metagenome</name>
    <dbReference type="NCBI Taxonomy" id="410659"/>
    <lineage>
        <taxon>unclassified sequences</taxon>
        <taxon>metagenomes</taxon>
        <taxon>ecological metagenomes</taxon>
    </lineage>
</organism>
<reference evidence="2" key="1">
    <citation type="submission" date="2013-08" db="EMBL/GenBank/DDBJ databases">
        <authorList>
            <person name="Mendez C."/>
            <person name="Richter M."/>
            <person name="Ferrer M."/>
            <person name="Sanchez J."/>
        </authorList>
    </citation>
    <scope>NUCLEOTIDE SEQUENCE</scope>
</reference>
<reference evidence="2" key="2">
    <citation type="journal article" date="2014" name="ISME J.">
        <title>Microbial stratification in low pH oxic and suboxic macroscopic growths along an acid mine drainage.</title>
        <authorList>
            <person name="Mendez-Garcia C."/>
            <person name="Mesa V."/>
            <person name="Sprenger R.R."/>
            <person name="Richter M."/>
            <person name="Diez M.S."/>
            <person name="Solano J."/>
            <person name="Bargiela R."/>
            <person name="Golyshina O.V."/>
            <person name="Manteca A."/>
            <person name="Ramos J.L."/>
            <person name="Gallego J.R."/>
            <person name="Llorente I."/>
            <person name="Martins Dos Santos V.A."/>
            <person name="Jensen O.N."/>
            <person name="Pelaez A.I."/>
            <person name="Sanchez J."/>
            <person name="Ferrer M."/>
        </authorList>
    </citation>
    <scope>NUCLEOTIDE SEQUENCE</scope>
</reference>
<protein>
    <recommendedName>
        <fullName evidence="1">DUF7931 domain-containing protein</fullName>
    </recommendedName>
</protein>
<name>T0XWY7_9ZZZZ</name>
<gene>
    <name evidence="2" type="ORF">B1A_21703</name>
</gene>
<comment type="caution">
    <text evidence="2">The sequence shown here is derived from an EMBL/GenBank/DDBJ whole genome shotgun (WGS) entry which is preliminary data.</text>
</comment>
<proteinExistence type="predicted"/>
<sequence>RHNVLVALAHARYVPEADCDDDTGGFHALTVLATLGEARLAVNQVAARAERLLSIYTPSLEPELYDQSAFLEVVKRLVLTRTFAKVRVLLAEPGRLSADGHRFVAMARRLSSCIDVRNLPPRSDAPHCAYVIADERAILYRLRADGWDGIADLDNPPVARLYLHEFEQLWDKCVTPESLRLARRA</sequence>
<dbReference type="InterPro" id="IPR057691">
    <property type="entry name" value="DUF7931"/>
</dbReference>
<feature type="domain" description="DUF7931" evidence="1">
    <location>
        <begin position="37"/>
        <end position="180"/>
    </location>
</feature>
<dbReference type="EMBL" id="AUZX01016042">
    <property type="protein sequence ID" value="EQD27326.1"/>
    <property type="molecule type" value="Genomic_DNA"/>
</dbReference>
<dbReference type="Pfam" id="PF25559">
    <property type="entry name" value="DUF7931"/>
    <property type="match status" value="1"/>
</dbReference>
<evidence type="ECO:0000259" key="1">
    <source>
        <dbReference type="Pfam" id="PF25559"/>
    </source>
</evidence>
<accession>T0XWY7</accession>